<evidence type="ECO:0000256" key="11">
    <source>
        <dbReference type="ARBA" id="ARBA00023273"/>
    </source>
</evidence>
<sequence length="985" mass="107703">MLDQISFHYKTKRTNFGRPTSIFEDTNTRMIMSVEPEQELREKYEAINPFSVGVQASVTYSSHSVNTEVTQTKVEDIIHKEGGWPQGIDPTNAPSCKQTRSKLEKKDNFLPTLRELSQEVEKTVKLNVSIDLFKDHFQATEEKPPISDPSMRTLSIFRDKFENRSVSSISWSSESASSQTKRVAIGYTPKDLSCPTAHYESFIYNLECPSLPEYELHPPSPLICLEYNTKDSNFLVGGMSHGSLSLWDIRQGSLPVWTSAIESSHRGAVNAVRWISSKTAFECVSVSADGNAMMWDTRSNTSPLEVIQLAPAPEALPEGFTPPFGGKCLDYHTGVPTKYMVGTVEGLVMSVNRKASDPSTRISNVFPGHYGPVYAVRRHPTETKYFCSISDWSCRFFTEDNKTPLITIPAQRNYLTNAVWGLSRTTVIYTGNTVGGIDAWDLIQSLKQPVCSISVGSNPVYSMAIENNGQFLLTGDSEGTATLLELNDPLRNITQTEKSLFNGMMGRESKRVKNYDQFIKEQKMREKQKAGGHMEEGEKKEEKPFNPEEIEQEFEAALKGEMEKVVEKKRVVIGEEDEQQPQPPQGGDGKLANVMGGLANGLLPGEGEGEEEEGNTGAEEAEGENNEEEAEGDSQKSDVKTKGAKDKPAKIDSNLMKDAIKGNEEEENKEGGGEEENNGEGGEEDKKEEGGEEDKNEGGDGESGKLNTDQLKAMLGNTEENKEGGEEEEAKDKEAGENGEEAPEVKKIDGDLMKDALQQDGDENQSESKDAGEGEAESKDEGGEENNEEGEAESKEEGGDENKEEGLAEIPNKIGGDLIKDALQQDGEENQSESKGEGEAESKDEGEGEAESKDEGEGEGEGEAESKDEGGEENNEEGEADNKEEGGDENKEEGGEENNEEGLAEIPNKIGGDLMKDALQQDGEENQSESKGEGEADDNDEGKEEQKDEDGKEEQKDEDGKEEPKGDDGGALEGISKSLAGGLMG</sequence>
<keyword evidence="4" id="KW-0853">WD repeat</keyword>
<dbReference type="InterPro" id="IPR050687">
    <property type="entry name" value="Dynein_IC"/>
</dbReference>
<comment type="subcellular location">
    <subcellularLocation>
        <location evidence="1">Cytoplasm</location>
        <location evidence="1">Cytoskeleton</location>
        <location evidence="1">Cilium axoneme</location>
    </subcellularLocation>
</comment>
<feature type="region of interest" description="Disordered" evidence="12">
    <location>
        <begin position="81"/>
        <end position="102"/>
    </location>
</feature>
<feature type="compositionally biased region" description="Basic and acidic residues" evidence="12">
    <location>
        <begin position="792"/>
        <end position="806"/>
    </location>
</feature>
<dbReference type="Proteomes" id="UP001470230">
    <property type="component" value="Unassembled WGS sequence"/>
</dbReference>
<evidence type="ECO:0000256" key="5">
    <source>
        <dbReference type="ARBA" id="ARBA00022701"/>
    </source>
</evidence>
<feature type="compositionally biased region" description="Basic and acidic residues" evidence="12">
    <location>
        <begin position="633"/>
        <end position="650"/>
    </location>
</feature>
<reference evidence="13 14" key="1">
    <citation type="submission" date="2024-04" db="EMBL/GenBank/DDBJ databases">
        <title>Tritrichomonas musculus Genome.</title>
        <authorList>
            <person name="Alves-Ferreira E."/>
            <person name="Grigg M."/>
            <person name="Lorenzi H."/>
            <person name="Galac M."/>
        </authorList>
    </citation>
    <scope>NUCLEOTIDE SEQUENCE [LARGE SCALE GENOMIC DNA]</scope>
    <source>
        <strain evidence="13 14">EAF2021</strain>
    </source>
</reference>
<keyword evidence="11" id="KW-0966">Cell projection</keyword>
<dbReference type="Gene3D" id="2.130.10.10">
    <property type="entry name" value="YVTN repeat-like/Quinoprotein amine dehydrogenase"/>
    <property type="match status" value="2"/>
</dbReference>
<feature type="compositionally biased region" description="Basic and acidic residues" evidence="12">
    <location>
        <begin position="719"/>
        <end position="736"/>
    </location>
</feature>
<dbReference type="InterPro" id="IPR015943">
    <property type="entry name" value="WD40/YVTN_repeat-like_dom_sf"/>
</dbReference>
<feature type="compositionally biased region" description="Basic and acidic residues" evidence="12">
    <location>
        <begin position="832"/>
        <end position="855"/>
    </location>
</feature>
<feature type="compositionally biased region" description="Basic and acidic residues" evidence="12">
    <location>
        <begin position="743"/>
        <end position="754"/>
    </location>
</feature>
<dbReference type="PANTHER" id="PTHR12442:SF7">
    <property type="entry name" value="DYNEIN AXONEMAL INTERMEDIATE CHAIN 2"/>
    <property type="match status" value="1"/>
</dbReference>
<evidence type="ECO:0000256" key="9">
    <source>
        <dbReference type="ARBA" id="ARBA00023175"/>
    </source>
</evidence>
<evidence type="ECO:0000256" key="3">
    <source>
        <dbReference type="ARBA" id="ARBA00022490"/>
    </source>
</evidence>
<feature type="compositionally biased region" description="Basic and acidic residues" evidence="12">
    <location>
        <begin position="944"/>
        <end position="968"/>
    </location>
</feature>
<organism evidence="13 14">
    <name type="scientific">Tritrichomonas musculus</name>
    <dbReference type="NCBI Taxonomy" id="1915356"/>
    <lineage>
        <taxon>Eukaryota</taxon>
        <taxon>Metamonada</taxon>
        <taxon>Parabasalia</taxon>
        <taxon>Tritrichomonadida</taxon>
        <taxon>Tritrichomonadidae</taxon>
        <taxon>Tritrichomonas</taxon>
    </lineage>
</organism>
<keyword evidence="8" id="KW-0969">Cilium</keyword>
<feature type="compositionally biased region" description="Low complexity" evidence="12">
    <location>
        <begin position="596"/>
        <end position="605"/>
    </location>
</feature>
<evidence type="ECO:0000256" key="7">
    <source>
        <dbReference type="ARBA" id="ARBA00023017"/>
    </source>
</evidence>
<keyword evidence="9" id="KW-0505">Motor protein</keyword>
<evidence type="ECO:0000256" key="4">
    <source>
        <dbReference type="ARBA" id="ARBA00022574"/>
    </source>
</evidence>
<evidence type="ECO:0000256" key="2">
    <source>
        <dbReference type="ARBA" id="ARBA00011059"/>
    </source>
</evidence>
<evidence type="ECO:0000256" key="8">
    <source>
        <dbReference type="ARBA" id="ARBA00023069"/>
    </source>
</evidence>
<feature type="compositionally biased region" description="Acidic residues" evidence="12">
    <location>
        <begin position="870"/>
        <end position="879"/>
    </location>
</feature>
<feature type="compositionally biased region" description="Basic and acidic residues" evidence="12">
    <location>
        <begin position="766"/>
        <end position="781"/>
    </location>
</feature>
<keyword evidence="5" id="KW-0493">Microtubule</keyword>
<keyword evidence="6" id="KW-0677">Repeat</keyword>
<dbReference type="PROSITE" id="PS00678">
    <property type="entry name" value="WD_REPEATS_1"/>
    <property type="match status" value="1"/>
</dbReference>
<evidence type="ECO:0000256" key="1">
    <source>
        <dbReference type="ARBA" id="ARBA00004430"/>
    </source>
</evidence>
<feature type="region of interest" description="Disordered" evidence="12">
    <location>
        <begin position="573"/>
        <end position="985"/>
    </location>
</feature>
<dbReference type="InterPro" id="IPR001680">
    <property type="entry name" value="WD40_rpt"/>
</dbReference>
<evidence type="ECO:0000256" key="10">
    <source>
        <dbReference type="ARBA" id="ARBA00023212"/>
    </source>
</evidence>
<feature type="region of interest" description="Disordered" evidence="12">
    <location>
        <begin position="523"/>
        <end position="548"/>
    </location>
</feature>
<comment type="caution">
    <text evidence="13">The sequence shown here is derived from an EMBL/GenBank/DDBJ whole genome shotgun (WGS) entry which is preliminary data.</text>
</comment>
<feature type="compositionally biased region" description="Acidic residues" evidence="12">
    <location>
        <begin position="664"/>
        <end position="683"/>
    </location>
</feature>
<feature type="compositionally biased region" description="Basic and acidic residues" evidence="12">
    <location>
        <begin position="880"/>
        <end position="893"/>
    </location>
</feature>
<dbReference type="InterPro" id="IPR019775">
    <property type="entry name" value="WD40_repeat_CS"/>
</dbReference>
<keyword evidence="10" id="KW-0206">Cytoskeleton</keyword>
<dbReference type="PANTHER" id="PTHR12442">
    <property type="entry name" value="DYNEIN INTERMEDIATE CHAIN"/>
    <property type="match status" value="1"/>
</dbReference>
<keyword evidence="14" id="KW-1185">Reference proteome</keyword>
<gene>
    <name evidence="13" type="ORF">M9Y10_004826</name>
</gene>
<dbReference type="InterPro" id="IPR036322">
    <property type="entry name" value="WD40_repeat_dom_sf"/>
</dbReference>
<dbReference type="EMBL" id="JAPFFF010000011">
    <property type="protein sequence ID" value="KAK8878063.1"/>
    <property type="molecule type" value="Genomic_DNA"/>
</dbReference>
<keyword evidence="7" id="KW-0243">Dynein</keyword>
<evidence type="ECO:0000256" key="12">
    <source>
        <dbReference type="SAM" id="MobiDB-lite"/>
    </source>
</evidence>
<accession>A0ABR2JKX3</accession>
<evidence type="ECO:0000313" key="14">
    <source>
        <dbReference type="Proteomes" id="UP001470230"/>
    </source>
</evidence>
<feature type="compositionally biased region" description="Acidic residues" evidence="12">
    <location>
        <begin position="607"/>
        <end position="632"/>
    </location>
</feature>
<feature type="compositionally biased region" description="Basic and acidic residues" evidence="12">
    <location>
        <begin position="523"/>
        <end position="546"/>
    </location>
</feature>
<dbReference type="SMART" id="SM00320">
    <property type="entry name" value="WD40"/>
    <property type="match status" value="4"/>
</dbReference>
<comment type="similarity">
    <text evidence="2">Belongs to the dynein intermediate chain family.</text>
</comment>
<feature type="compositionally biased region" description="Acidic residues" evidence="12">
    <location>
        <begin position="782"/>
        <end position="791"/>
    </location>
</feature>
<dbReference type="SUPFAM" id="SSF50978">
    <property type="entry name" value="WD40 repeat-like"/>
    <property type="match status" value="1"/>
</dbReference>
<keyword evidence="3" id="KW-0963">Cytoplasm</keyword>
<protein>
    <submittedName>
        <fullName evidence="13">Dynein intermediate chain 2, axonemal</fullName>
    </submittedName>
</protein>
<evidence type="ECO:0000256" key="6">
    <source>
        <dbReference type="ARBA" id="ARBA00022737"/>
    </source>
</evidence>
<evidence type="ECO:0000313" key="13">
    <source>
        <dbReference type="EMBL" id="KAK8878063.1"/>
    </source>
</evidence>
<feature type="compositionally biased region" description="Acidic residues" evidence="12">
    <location>
        <begin position="894"/>
        <end position="903"/>
    </location>
</feature>
<proteinExistence type="inferred from homology"/>
<name>A0ABR2JKX3_9EUKA</name>